<protein>
    <submittedName>
        <fullName evidence="1">Uncharacterized protein</fullName>
    </submittedName>
</protein>
<gene>
    <name evidence="1" type="ORF">EZV62_003767</name>
</gene>
<organism evidence="1 2">
    <name type="scientific">Acer yangbiense</name>
    <dbReference type="NCBI Taxonomy" id="1000413"/>
    <lineage>
        <taxon>Eukaryota</taxon>
        <taxon>Viridiplantae</taxon>
        <taxon>Streptophyta</taxon>
        <taxon>Embryophyta</taxon>
        <taxon>Tracheophyta</taxon>
        <taxon>Spermatophyta</taxon>
        <taxon>Magnoliopsida</taxon>
        <taxon>eudicotyledons</taxon>
        <taxon>Gunneridae</taxon>
        <taxon>Pentapetalae</taxon>
        <taxon>rosids</taxon>
        <taxon>malvids</taxon>
        <taxon>Sapindales</taxon>
        <taxon>Sapindaceae</taxon>
        <taxon>Hippocastanoideae</taxon>
        <taxon>Acereae</taxon>
        <taxon>Acer</taxon>
    </lineage>
</organism>
<comment type="caution">
    <text evidence="1">The sequence shown here is derived from an EMBL/GenBank/DDBJ whole genome shotgun (WGS) entry which is preliminary data.</text>
</comment>
<dbReference type="Proteomes" id="UP000323000">
    <property type="component" value="Chromosome 2"/>
</dbReference>
<evidence type="ECO:0000313" key="2">
    <source>
        <dbReference type="Proteomes" id="UP000323000"/>
    </source>
</evidence>
<dbReference type="AlphaFoldDB" id="A0A5C7IJK0"/>
<name>A0A5C7IJK0_9ROSI</name>
<sequence length="221" mass="24438">MFKPTVMAPSSLCHILGHIMNDGVVFSAAFSDLDTYVKFMFGGHEDIGFHLYHMVSRLLKIMDWSCNPPGVLCSLLTLVPKLFIMGTNTYVLFALEAPSMVPTVKSSSKGAATSCSICCSNIDQPYTTRINTRESRFTIVMLIILRSNSSLVVMGPSDFTSIIWFQCSEKEWIGVAALMGFTDLFNVLLYLNREMEIMKVSCQSNAVGGTSNKVEDEIAVK</sequence>
<keyword evidence="2" id="KW-1185">Reference proteome</keyword>
<reference evidence="2" key="1">
    <citation type="journal article" date="2019" name="Gigascience">
        <title>De novo genome assembly of the endangered Acer yangbiense, a plant species with extremely small populations endemic to Yunnan Province, China.</title>
        <authorList>
            <person name="Yang J."/>
            <person name="Wariss H.M."/>
            <person name="Tao L."/>
            <person name="Zhang R."/>
            <person name="Yun Q."/>
            <person name="Hollingsworth P."/>
            <person name="Dao Z."/>
            <person name="Luo G."/>
            <person name="Guo H."/>
            <person name="Ma Y."/>
            <person name="Sun W."/>
        </authorList>
    </citation>
    <scope>NUCLEOTIDE SEQUENCE [LARGE SCALE GENOMIC DNA]</scope>
    <source>
        <strain evidence="2">cv. Malutang</strain>
    </source>
</reference>
<dbReference type="OrthoDB" id="10401032at2759"/>
<dbReference type="EMBL" id="VAHF01000002">
    <property type="protein sequence ID" value="TXG68832.1"/>
    <property type="molecule type" value="Genomic_DNA"/>
</dbReference>
<accession>A0A5C7IJK0</accession>
<evidence type="ECO:0000313" key="1">
    <source>
        <dbReference type="EMBL" id="TXG68832.1"/>
    </source>
</evidence>
<proteinExistence type="predicted"/>